<protein>
    <submittedName>
        <fullName evidence="1">Uncharacterized protein</fullName>
    </submittedName>
</protein>
<proteinExistence type="predicted"/>
<accession>A0A7S8FEN4</accession>
<name>A0A7S8FEN4_9BACT</name>
<gene>
    <name evidence="1" type="ORF">Nkreftii_002085</name>
</gene>
<dbReference type="KEGG" id="nkf:Nkreftii_002085"/>
<dbReference type="Proteomes" id="UP000593737">
    <property type="component" value="Chromosome"/>
</dbReference>
<reference evidence="1 2" key="1">
    <citation type="journal article" date="2020" name="ISME J.">
        <title>Enrichment and physiological characterization of a novel comammox Nitrospira indicates ammonium inhibition of complete nitrification.</title>
        <authorList>
            <person name="Sakoula D."/>
            <person name="Koch H."/>
            <person name="Frank J."/>
            <person name="Jetten M.S.M."/>
            <person name="van Kessel M.A.H.J."/>
            <person name="Lucker S."/>
        </authorList>
    </citation>
    <scope>NUCLEOTIDE SEQUENCE [LARGE SCALE GENOMIC DNA]</scope>
    <source>
        <strain evidence="1">Comreactor17</strain>
    </source>
</reference>
<evidence type="ECO:0000313" key="2">
    <source>
        <dbReference type="Proteomes" id="UP000593737"/>
    </source>
</evidence>
<dbReference type="AlphaFoldDB" id="A0A7S8FEN4"/>
<dbReference type="EMBL" id="CP047423">
    <property type="protein sequence ID" value="QPD04311.1"/>
    <property type="molecule type" value="Genomic_DNA"/>
</dbReference>
<evidence type="ECO:0000313" key="1">
    <source>
        <dbReference type="EMBL" id="QPD04311.1"/>
    </source>
</evidence>
<organism evidence="1 2">
    <name type="scientific">Candidatus Nitrospira kreftii</name>
    <dbReference type="NCBI Taxonomy" id="2652173"/>
    <lineage>
        <taxon>Bacteria</taxon>
        <taxon>Pseudomonadati</taxon>
        <taxon>Nitrospirota</taxon>
        <taxon>Nitrospiria</taxon>
        <taxon>Nitrospirales</taxon>
        <taxon>Nitrospiraceae</taxon>
        <taxon>Nitrospira</taxon>
    </lineage>
</organism>
<sequence>MEAKSCAAAAKTAPSNSFGRSPIGRLAFPTTIKGLRPAEEYPAVK</sequence>